<feature type="transmembrane region" description="Helical" evidence="1">
    <location>
        <begin position="12"/>
        <end position="32"/>
    </location>
</feature>
<dbReference type="EMBL" id="LXEN01000005">
    <property type="protein sequence ID" value="OAT39145.1"/>
    <property type="molecule type" value="Genomic_DNA"/>
</dbReference>
<comment type="caution">
    <text evidence="2">The sequence shown here is derived from an EMBL/GenBank/DDBJ whole genome shotgun (WGS) entry which is preliminary data.</text>
</comment>
<sequence>MKKMPYKDPNNINWLTALLVSLMALFGSIASYANKVLNGESFRVGILIAQIIVSMFAGMFVLLGASYFHWQMEIAGSFAGMAGWSGAALVSALEKRFLRKVSGE</sequence>
<dbReference type="AlphaFoldDB" id="A0A198GQJ7"/>
<evidence type="ECO:0000313" key="2">
    <source>
        <dbReference type="EMBL" id="OAT39145.1"/>
    </source>
</evidence>
<evidence type="ECO:0008006" key="4">
    <source>
        <dbReference type="Google" id="ProtNLM"/>
    </source>
</evidence>
<organism evidence="2 3">
    <name type="scientific">Proteus myxofaciens ATCC 19692</name>
    <dbReference type="NCBI Taxonomy" id="1354337"/>
    <lineage>
        <taxon>Bacteria</taxon>
        <taxon>Pseudomonadati</taxon>
        <taxon>Pseudomonadota</taxon>
        <taxon>Gammaproteobacteria</taxon>
        <taxon>Enterobacterales</taxon>
        <taxon>Morganellaceae</taxon>
        <taxon>Proteus</taxon>
    </lineage>
</organism>
<dbReference type="InterPro" id="IPR032126">
    <property type="entry name" value="LydA_holin"/>
</dbReference>
<protein>
    <recommendedName>
        <fullName evidence="4">Holin</fullName>
    </recommendedName>
</protein>
<feature type="transmembrane region" description="Helical" evidence="1">
    <location>
        <begin position="44"/>
        <end position="68"/>
    </location>
</feature>
<proteinExistence type="predicted"/>
<name>A0A198GQJ7_9GAMM</name>
<dbReference type="Pfam" id="PF16083">
    <property type="entry name" value="Phage_holin_3_3"/>
    <property type="match status" value="1"/>
</dbReference>
<dbReference type="RefSeq" id="WP_425415155.1">
    <property type="nucleotide sequence ID" value="NZ_LXEN01000005.1"/>
</dbReference>
<keyword evidence="1" id="KW-0472">Membrane</keyword>
<keyword evidence="1" id="KW-0812">Transmembrane</keyword>
<accession>A0A198GQJ7</accession>
<keyword evidence="1" id="KW-1133">Transmembrane helix</keyword>
<dbReference type="PATRIC" id="fig|1354337.4.peg.99"/>
<dbReference type="Proteomes" id="UP000094023">
    <property type="component" value="Unassembled WGS sequence"/>
</dbReference>
<evidence type="ECO:0000313" key="3">
    <source>
        <dbReference type="Proteomes" id="UP000094023"/>
    </source>
</evidence>
<dbReference type="STRING" id="1354337.M983_0095"/>
<evidence type="ECO:0000256" key="1">
    <source>
        <dbReference type="SAM" id="Phobius"/>
    </source>
</evidence>
<reference evidence="2 3" key="1">
    <citation type="submission" date="2016-04" db="EMBL/GenBank/DDBJ databases">
        <title>ATOL: Assembling a taxonomically balanced genome-scale reconstruction of the evolutionary history of the Enterobacteriaceae.</title>
        <authorList>
            <person name="Plunkett G.III."/>
            <person name="Neeno-Eckwall E.C."/>
            <person name="Glasner J.D."/>
            <person name="Perna N.T."/>
        </authorList>
    </citation>
    <scope>NUCLEOTIDE SEQUENCE [LARGE SCALE GENOMIC DNA]</scope>
    <source>
        <strain evidence="2 3">ATCC 19692</strain>
    </source>
</reference>
<keyword evidence="3" id="KW-1185">Reference proteome</keyword>
<gene>
    <name evidence="2" type="ORF">M983_0095</name>
</gene>